<dbReference type="Gene3D" id="3.30.450.40">
    <property type="match status" value="1"/>
</dbReference>
<dbReference type="AlphaFoldDB" id="G0UKP2"/>
<protein>
    <submittedName>
        <fullName evidence="2">Uncharacterized protein TCIL3000_4_290</fullName>
    </submittedName>
</protein>
<feature type="compositionally biased region" description="Basic and acidic residues" evidence="1">
    <location>
        <begin position="121"/>
        <end position="146"/>
    </location>
</feature>
<name>G0UKP2_TRYCI</name>
<evidence type="ECO:0000313" key="2">
    <source>
        <dbReference type="EMBL" id="CCC89947.1"/>
    </source>
</evidence>
<organism evidence="2">
    <name type="scientific">Trypanosoma congolense (strain IL3000)</name>
    <dbReference type="NCBI Taxonomy" id="1068625"/>
    <lineage>
        <taxon>Eukaryota</taxon>
        <taxon>Discoba</taxon>
        <taxon>Euglenozoa</taxon>
        <taxon>Kinetoplastea</taxon>
        <taxon>Metakinetoplastina</taxon>
        <taxon>Trypanosomatida</taxon>
        <taxon>Trypanosomatidae</taxon>
        <taxon>Trypanosoma</taxon>
        <taxon>Nannomonas</taxon>
    </lineage>
</organism>
<feature type="compositionally biased region" description="Basic and acidic residues" evidence="1">
    <location>
        <begin position="161"/>
        <end position="174"/>
    </location>
</feature>
<proteinExistence type="predicted"/>
<feature type="region of interest" description="Disordered" evidence="1">
    <location>
        <begin position="121"/>
        <end position="176"/>
    </location>
</feature>
<feature type="region of interest" description="Disordered" evidence="1">
    <location>
        <begin position="627"/>
        <end position="650"/>
    </location>
</feature>
<gene>
    <name evidence="2" type="ORF">TCIL3000_4_290</name>
</gene>
<dbReference type="VEuPathDB" id="TriTrypDB:TcIL3000_4_290"/>
<sequence length="650" mass="74197">MLEDEGAAECLSDSRDSLYKRLQVKHAELRVNHLVNLRKTLEIENAAASKKFHKMPMSLDLISDEINLALSEITVRCEEHGVPQISHLVKEVRTMMNRQLREAYGHIEAGYKSAFHKLRETSEVQDRRHERTTVAEELNSKPREVAEPNDSVPPVGGEQCLNDKKADKNTDKRNTSGQKILSLTEAVSATTTFFAESIAVLLRCEIVRVYLYDDYGNLNLCARFPCDVTKGDPISGTNLERMLSREIHQTVCQKCIAVNGKERHEITISERDRKAEDEELEQSGWKAMTSCLIFPIISIEHGKASHGMIHAMNKQGCSTKTVGEFDEDDEALLSAAARLLGCLISRYPAKYFRQQVSKTIHHYMGNYPQCKDGTSHLPPLIEDEVEDAAVTGNKAVQMKQRVLIYRAPINAIYQARSIRRKTRKLEVLHMADRALYSVAFDISALEELWRVGHEENRIMYEHCQQANEQLNILQLLLQNVLDGIGASRNIKDVKDMIRYLRVLELYARQENIPQIRELISQALLKSFPHQSPGQANDLNCEPMTADEALIIQQRLDSVPTKLMFGAAPIPQVRTYSCNPQMRRVQTRYFNELMEKRSEMLKKHGDERRTSGHGRQTISTLAKRIKTNPSLNRRFGNTDYASRRPFKLEDD</sequence>
<reference evidence="2" key="1">
    <citation type="journal article" date="2012" name="Proc. Natl. Acad. Sci. U.S.A.">
        <title>Antigenic diversity is generated by distinct evolutionary mechanisms in African trypanosome species.</title>
        <authorList>
            <person name="Jackson A.P."/>
            <person name="Berry A."/>
            <person name="Aslett M."/>
            <person name="Allison H.C."/>
            <person name="Burton P."/>
            <person name="Vavrova-Anderson J."/>
            <person name="Brown R."/>
            <person name="Browne H."/>
            <person name="Corton N."/>
            <person name="Hauser H."/>
            <person name="Gamble J."/>
            <person name="Gilderthorp R."/>
            <person name="Marcello L."/>
            <person name="McQuillan J."/>
            <person name="Otto T.D."/>
            <person name="Quail M.A."/>
            <person name="Sanders M.J."/>
            <person name="van Tonder A."/>
            <person name="Ginger M.L."/>
            <person name="Field M.C."/>
            <person name="Barry J.D."/>
            <person name="Hertz-Fowler C."/>
            <person name="Berriman M."/>
        </authorList>
    </citation>
    <scope>NUCLEOTIDE SEQUENCE</scope>
    <source>
        <strain evidence="2">IL3000</strain>
    </source>
</reference>
<dbReference type="EMBL" id="HE575317">
    <property type="protein sequence ID" value="CCC89947.1"/>
    <property type="molecule type" value="Genomic_DNA"/>
</dbReference>
<accession>G0UKP2</accession>
<dbReference type="InterPro" id="IPR029016">
    <property type="entry name" value="GAF-like_dom_sf"/>
</dbReference>
<evidence type="ECO:0000256" key="1">
    <source>
        <dbReference type="SAM" id="MobiDB-lite"/>
    </source>
</evidence>